<dbReference type="Proteomes" id="UP001597118">
    <property type="component" value="Unassembled WGS sequence"/>
</dbReference>
<protein>
    <submittedName>
        <fullName evidence="3">DUF4271 domain-containing protein</fullName>
    </submittedName>
</protein>
<sequence length="323" mass="37358">MIFKSLFAVIFLFLVLVPSTQAQVDSARAETSDTLVKTKKVYRVKVDSAALAQAQHMRDSLRWAFLRPDPHRENLFVKEMLEKNIIEDVSFLSLGQQSIVKKGNLDEGKPIKKYPAWEILILIFLIVCFGVLRFVFGKNMAMVFQAFYDDRILSQLNKEENIFSSWYFLFSYVLYSLFIGLFLYILFNRFGFLPTVEGFNLFVLASFSFAIALGVKIVGLRFLGFFFNVQRVTREYINCIYLSFFNVSLLFIPLIICLTLTSNSNYWVLWGGILFVALGFGLQLLRVVVHIMSSYKLSKFYLFLYLCAFELCPIIILIKALNI</sequence>
<dbReference type="EMBL" id="JBHUDG010000005">
    <property type="protein sequence ID" value="MFD1629500.1"/>
    <property type="molecule type" value="Genomic_DNA"/>
</dbReference>
<evidence type="ECO:0000313" key="4">
    <source>
        <dbReference type="Proteomes" id="UP001597118"/>
    </source>
</evidence>
<evidence type="ECO:0000256" key="1">
    <source>
        <dbReference type="SAM" id="Phobius"/>
    </source>
</evidence>
<comment type="caution">
    <text evidence="3">The sequence shown here is derived from an EMBL/GenBank/DDBJ whole genome shotgun (WGS) entry which is preliminary data.</text>
</comment>
<feature type="chain" id="PRO_5045968878" evidence="2">
    <location>
        <begin position="23"/>
        <end position="323"/>
    </location>
</feature>
<evidence type="ECO:0000313" key="3">
    <source>
        <dbReference type="EMBL" id="MFD1629500.1"/>
    </source>
</evidence>
<dbReference type="InterPro" id="IPR025367">
    <property type="entry name" value="DUF4271"/>
</dbReference>
<feature type="transmembrane region" description="Helical" evidence="1">
    <location>
        <begin position="166"/>
        <end position="187"/>
    </location>
</feature>
<dbReference type="Pfam" id="PF14093">
    <property type="entry name" value="DUF4271"/>
    <property type="match status" value="1"/>
</dbReference>
<evidence type="ECO:0000256" key="2">
    <source>
        <dbReference type="SAM" id="SignalP"/>
    </source>
</evidence>
<feature type="transmembrane region" description="Helical" evidence="1">
    <location>
        <begin position="199"/>
        <end position="227"/>
    </location>
</feature>
<feature type="transmembrane region" description="Helical" evidence="1">
    <location>
        <begin position="114"/>
        <end position="136"/>
    </location>
</feature>
<feature type="transmembrane region" description="Helical" evidence="1">
    <location>
        <begin position="300"/>
        <end position="321"/>
    </location>
</feature>
<dbReference type="RefSeq" id="WP_379661881.1">
    <property type="nucleotide sequence ID" value="NZ_JBHUDG010000005.1"/>
</dbReference>
<reference evidence="4" key="1">
    <citation type="journal article" date="2019" name="Int. J. Syst. Evol. Microbiol.">
        <title>The Global Catalogue of Microorganisms (GCM) 10K type strain sequencing project: providing services to taxonomists for standard genome sequencing and annotation.</title>
        <authorList>
            <consortium name="The Broad Institute Genomics Platform"/>
            <consortium name="The Broad Institute Genome Sequencing Center for Infectious Disease"/>
            <person name="Wu L."/>
            <person name="Ma J."/>
        </authorList>
    </citation>
    <scope>NUCLEOTIDE SEQUENCE [LARGE SCALE GENOMIC DNA]</scope>
    <source>
        <strain evidence="4">CCUG 53762</strain>
    </source>
</reference>
<organism evidence="3 4">
    <name type="scientific">Pseudopedobacter beijingensis</name>
    <dbReference type="NCBI Taxonomy" id="1207056"/>
    <lineage>
        <taxon>Bacteria</taxon>
        <taxon>Pseudomonadati</taxon>
        <taxon>Bacteroidota</taxon>
        <taxon>Sphingobacteriia</taxon>
        <taxon>Sphingobacteriales</taxon>
        <taxon>Sphingobacteriaceae</taxon>
        <taxon>Pseudopedobacter</taxon>
    </lineage>
</organism>
<keyword evidence="1" id="KW-0812">Transmembrane</keyword>
<feature type="transmembrane region" description="Helical" evidence="1">
    <location>
        <begin position="239"/>
        <end position="261"/>
    </location>
</feature>
<proteinExistence type="predicted"/>
<name>A0ABW4I9S9_9SPHI</name>
<feature type="signal peptide" evidence="2">
    <location>
        <begin position="1"/>
        <end position="22"/>
    </location>
</feature>
<keyword evidence="1" id="KW-0472">Membrane</keyword>
<keyword evidence="1" id="KW-1133">Transmembrane helix</keyword>
<keyword evidence="4" id="KW-1185">Reference proteome</keyword>
<accession>A0ABW4I9S9</accession>
<keyword evidence="2" id="KW-0732">Signal</keyword>
<feature type="transmembrane region" description="Helical" evidence="1">
    <location>
        <begin position="267"/>
        <end position="288"/>
    </location>
</feature>
<gene>
    <name evidence="3" type="ORF">ACFSAH_06385</name>
</gene>